<dbReference type="Pfam" id="PF11151">
    <property type="entry name" value="DUF2929"/>
    <property type="match status" value="1"/>
</dbReference>
<keyword evidence="1" id="KW-1133">Transmembrane helix</keyword>
<sequence>MKYIISLFWAFIFSFIAIFIISSILGSNGLSGENMVRDCFILSIIFTAFVAILEAIGFDKKRSEN</sequence>
<reference evidence="2 4" key="1">
    <citation type="submission" date="2017-09" db="EMBL/GenBank/DDBJ databases">
        <title>Bacterial strain isolated from the female urinary microbiota.</title>
        <authorList>
            <person name="Thomas-White K."/>
            <person name="Kumar N."/>
            <person name="Forster S."/>
            <person name="Putonti C."/>
            <person name="Lawley T."/>
            <person name="Wolfe A.J."/>
        </authorList>
    </citation>
    <scope>NUCLEOTIDE SEQUENCE [LARGE SCALE GENOMIC DNA]</scope>
    <source>
        <strain evidence="2 4">UMB0186</strain>
    </source>
</reference>
<dbReference type="EMBL" id="CP046313">
    <property type="protein sequence ID" value="QGS08319.1"/>
    <property type="molecule type" value="Genomic_DNA"/>
</dbReference>
<dbReference type="GeneID" id="84803309"/>
<organism evidence="2 4">
    <name type="scientific">Gemella sanguinis</name>
    <dbReference type="NCBI Taxonomy" id="84135"/>
    <lineage>
        <taxon>Bacteria</taxon>
        <taxon>Bacillati</taxon>
        <taxon>Bacillota</taxon>
        <taxon>Bacilli</taxon>
        <taxon>Bacillales</taxon>
        <taxon>Gemellaceae</taxon>
        <taxon>Gemella</taxon>
    </lineage>
</organism>
<name>A0A2N6SF47_9BACL</name>
<evidence type="ECO:0000313" key="4">
    <source>
        <dbReference type="Proteomes" id="UP000235670"/>
    </source>
</evidence>
<gene>
    <name evidence="2" type="ORF">CJ218_03835</name>
    <name evidence="3" type="ORF">FOC50_08575</name>
</gene>
<keyword evidence="1" id="KW-0472">Membrane</keyword>
<dbReference type="EMBL" id="PNGT01000003">
    <property type="protein sequence ID" value="PMC52578.1"/>
    <property type="molecule type" value="Genomic_DNA"/>
</dbReference>
<evidence type="ECO:0000256" key="1">
    <source>
        <dbReference type="SAM" id="Phobius"/>
    </source>
</evidence>
<keyword evidence="1" id="KW-0812">Transmembrane</keyword>
<accession>A0A2N6SF47</accession>
<dbReference type="RefSeq" id="WP_006364169.1">
    <property type="nucleotide sequence ID" value="NZ_CAUTAO010000002.1"/>
</dbReference>
<dbReference type="AlphaFoldDB" id="A0A2N6SF47"/>
<proteinExistence type="predicted"/>
<feature type="transmembrane region" description="Helical" evidence="1">
    <location>
        <begin position="7"/>
        <end position="28"/>
    </location>
</feature>
<evidence type="ECO:0000313" key="3">
    <source>
        <dbReference type="EMBL" id="QGS08319.1"/>
    </source>
</evidence>
<dbReference type="STRING" id="84135.GCA_001052115_00245"/>
<dbReference type="OrthoDB" id="2990563at2"/>
<reference evidence="3 5" key="2">
    <citation type="submission" date="2019-11" db="EMBL/GenBank/DDBJ databases">
        <title>FDA dAtabase for Regulatory Grade micrObial Sequences (FDA-ARGOS): Supporting development and validation of Infectious Disease Dx tests.</title>
        <authorList>
            <person name="Turner S."/>
            <person name="Byrd R."/>
            <person name="Tallon L."/>
            <person name="Sadzewicz L."/>
            <person name="Vavikolanu K."/>
            <person name="Mehta A."/>
            <person name="Aluvathingal J."/>
            <person name="Nadendla S."/>
            <person name="Myers T."/>
            <person name="Yan Y."/>
            <person name="Sichtig H."/>
        </authorList>
    </citation>
    <scope>NUCLEOTIDE SEQUENCE [LARGE SCALE GENOMIC DNA]</scope>
    <source>
        <strain evidence="3 5">FDAARGOS_742</strain>
    </source>
</reference>
<keyword evidence="5" id="KW-1185">Reference proteome</keyword>
<evidence type="ECO:0000313" key="5">
    <source>
        <dbReference type="Proteomes" id="UP000427636"/>
    </source>
</evidence>
<protein>
    <submittedName>
        <fullName evidence="2">DUF2929 domain-containing protein</fullName>
    </submittedName>
    <submittedName>
        <fullName evidence="3">DUF2929 family protein</fullName>
    </submittedName>
</protein>
<dbReference type="InterPro" id="IPR021324">
    <property type="entry name" value="DUF2929"/>
</dbReference>
<dbReference type="Proteomes" id="UP000235670">
    <property type="component" value="Unassembled WGS sequence"/>
</dbReference>
<dbReference type="Proteomes" id="UP000427636">
    <property type="component" value="Chromosome"/>
</dbReference>
<feature type="transmembrane region" description="Helical" evidence="1">
    <location>
        <begin position="40"/>
        <end position="58"/>
    </location>
</feature>
<evidence type="ECO:0000313" key="2">
    <source>
        <dbReference type="EMBL" id="PMC52578.1"/>
    </source>
</evidence>